<evidence type="ECO:0000259" key="2">
    <source>
        <dbReference type="Pfam" id="PF12793"/>
    </source>
</evidence>
<feature type="domain" description="Solute-binding protein family 5" evidence="1">
    <location>
        <begin position="163"/>
        <end position="301"/>
    </location>
</feature>
<evidence type="ECO:0000313" key="4">
    <source>
        <dbReference type="Proteomes" id="UP000809137"/>
    </source>
</evidence>
<dbReference type="EMBL" id="JAFCXS010000003">
    <property type="protein sequence ID" value="MBM0747001.1"/>
    <property type="molecule type" value="Genomic_DNA"/>
</dbReference>
<reference evidence="3 4" key="1">
    <citation type="submission" date="2021-01" db="EMBL/GenBank/DDBJ databases">
        <title>Complete genome sequence of Pantoea eucrina OB49, a heavy metal tolerant bacterium with PGPR potential isolated from wheat in Algeria.</title>
        <authorList>
            <person name="Lekired A."/>
            <person name="Ouzari I.H."/>
        </authorList>
    </citation>
    <scope>NUCLEOTIDE SEQUENCE [LARGE SCALE GENOMIC DNA]</scope>
    <source>
        <strain evidence="3 4">OB49</strain>
    </source>
</reference>
<dbReference type="Pfam" id="PF12793">
    <property type="entry name" value="SgrR_N"/>
    <property type="match status" value="1"/>
</dbReference>
<dbReference type="Gene3D" id="3.40.190.10">
    <property type="entry name" value="Periplasmic binding protein-like II"/>
    <property type="match status" value="1"/>
</dbReference>
<name>A0ABS1Z4D4_9GAMM</name>
<dbReference type="InterPro" id="IPR025370">
    <property type="entry name" value="SgrR_HTH_N"/>
</dbReference>
<feature type="domain" description="Transcriptional regulator SgrR N-terminal HTH" evidence="2">
    <location>
        <begin position="7"/>
        <end position="118"/>
    </location>
</feature>
<gene>
    <name evidence="3" type="ORF">JJB79_06140</name>
</gene>
<dbReference type="InterPro" id="IPR000914">
    <property type="entry name" value="SBP_5_dom"/>
</dbReference>
<accession>A0ABS1Z4D4</accession>
<dbReference type="Pfam" id="PF00496">
    <property type="entry name" value="SBP_bac_5"/>
    <property type="match status" value="1"/>
</dbReference>
<keyword evidence="4" id="KW-1185">Reference proteome</keyword>
<dbReference type="PANTHER" id="PTHR30290:SF19">
    <property type="entry name" value="ABC TRANSPORTER PERIPLASMIC BINDING PROTEIN"/>
    <property type="match status" value="1"/>
</dbReference>
<dbReference type="PANTHER" id="PTHR30290">
    <property type="entry name" value="PERIPLASMIC BINDING COMPONENT OF ABC TRANSPORTER"/>
    <property type="match status" value="1"/>
</dbReference>
<protein>
    <submittedName>
        <fullName evidence="3">SgrR family transcriptional regulator</fullName>
    </submittedName>
</protein>
<comment type="caution">
    <text evidence="3">The sequence shown here is derived from an EMBL/GenBank/DDBJ whole genome shotgun (WGS) entry which is preliminary data.</text>
</comment>
<dbReference type="Proteomes" id="UP000809137">
    <property type="component" value="Unassembled WGS sequence"/>
</dbReference>
<organism evidence="3 4">
    <name type="scientific">Pantoea eucrina</name>
    <dbReference type="NCBI Taxonomy" id="472693"/>
    <lineage>
        <taxon>Bacteria</taxon>
        <taxon>Pseudomonadati</taxon>
        <taxon>Pseudomonadota</taxon>
        <taxon>Gammaproteobacteria</taxon>
        <taxon>Enterobacterales</taxon>
        <taxon>Erwiniaceae</taxon>
        <taxon>Pantoea</taxon>
    </lineage>
</organism>
<dbReference type="SUPFAM" id="SSF53850">
    <property type="entry name" value="Periplasmic binding protein-like II"/>
    <property type="match status" value="1"/>
</dbReference>
<sequence length="569" mass="64979">MRELHRVSQFQRLWHASQGETQRLSIAMLAQRCFCSERHARTLLKKWQQAGWIRWSSQPGRGKQGELQFLIAPETLRQQLLNRQLLAGEPIQMLQTLDLPPERLLQLLQPLMGGHWQDRMPVLRIPYYRTLAFPAPLQPLGRAEQHLARQIFSGLTRVENNRVSGDLAHHWQHDSSGLNWSFWLRPQLSWHNGEPLYAAQLAAVLQQIIRSPDGRALLASVAQIDAPHPLTLRIRLHRPDYWLPQRLAHQFCLLPHPDSPQTGSGPWQLVQFTTTLLRLESYARWHLQRALIQRIEYWITPALFMPEQGNSCRRPVQIAIGNADELQQLRPVDRSISRGFCYLATRPSLRFSTAQARTLIALIQRSDVIRQLPLAEGLITPSHSLLPGWPVPQTGADPVALPARLTLHYHLPVELHVMAEALVTLLASHGCELSCVFHEVKSWGHAQDLTAADIIMGDRLIGDAPQFTLLNWLEQDRLWQPLRDSFRQSLQQIAREPDDSVRSSAVQQLFHTLMSEGYLLPLFNYRYQVLAPAGVERVRLTSLGWFDFTRAWIPPPAVSPVHSGADAVP</sequence>
<dbReference type="RefSeq" id="WP_203025508.1">
    <property type="nucleotide sequence ID" value="NZ_JAFCXS010000003.1"/>
</dbReference>
<evidence type="ECO:0000259" key="1">
    <source>
        <dbReference type="Pfam" id="PF00496"/>
    </source>
</evidence>
<proteinExistence type="predicted"/>
<evidence type="ECO:0000313" key="3">
    <source>
        <dbReference type="EMBL" id="MBM0747001.1"/>
    </source>
</evidence>
<dbReference type="InterPro" id="IPR039424">
    <property type="entry name" value="SBP_5"/>
</dbReference>